<dbReference type="PROSITE" id="PS50827">
    <property type="entry name" value="DDT"/>
    <property type="match status" value="1"/>
</dbReference>
<accession>A0A9P6QYJ7</accession>
<comment type="subcellular location">
    <subcellularLocation>
        <location evidence="1">Nucleus</location>
    </subcellularLocation>
</comment>
<evidence type="ECO:0000256" key="5">
    <source>
        <dbReference type="ARBA" id="ARBA00023242"/>
    </source>
</evidence>
<dbReference type="InterPro" id="IPR019786">
    <property type="entry name" value="Zinc_finger_PHD-type_CS"/>
</dbReference>
<dbReference type="Proteomes" id="UP000823405">
    <property type="component" value="Unassembled WGS sequence"/>
</dbReference>
<evidence type="ECO:0000256" key="1">
    <source>
        <dbReference type="ARBA" id="ARBA00004123"/>
    </source>
</evidence>
<keyword evidence="2" id="KW-0479">Metal-binding</keyword>
<evidence type="ECO:0000313" key="9">
    <source>
        <dbReference type="Proteomes" id="UP000823405"/>
    </source>
</evidence>
<evidence type="ECO:0000256" key="3">
    <source>
        <dbReference type="ARBA" id="ARBA00022771"/>
    </source>
</evidence>
<dbReference type="GO" id="GO:0031213">
    <property type="term" value="C:RSF complex"/>
    <property type="evidence" value="ECO:0007669"/>
    <property type="project" value="InterPro"/>
</dbReference>
<dbReference type="OrthoDB" id="303107at2759"/>
<feature type="compositionally biased region" description="Low complexity" evidence="6">
    <location>
        <begin position="643"/>
        <end position="657"/>
    </location>
</feature>
<gene>
    <name evidence="8" type="ORF">BGZ97_001651</name>
</gene>
<keyword evidence="5" id="KW-0539">Nucleus</keyword>
<evidence type="ECO:0000256" key="6">
    <source>
        <dbReference type="SAM" id="MobiDB-lite"/>
    </source>
</evidence>
<dbReference type="PANTHER" id="PTHR14296:SF3">
    <property type="entry name" value="DIKAR, ISOFORM F"/>
    <property type="match status" value="1"/>
</dbReference>
<feature type="region of interest" description="Disordered" evidence="6">
    <location>
        <begin position="373"/>
        <end position="408"/>
    </location>
</feature>
<dbReference type="PANTHER" id="PTHR14296">
    <property type="entry name" value="REMODELING AND SPACING FACTOR 1"/>
    <property type="match status" value="1"/>
</dbReference>
<dbReference type="InterPro" id="IPR019787">
    <property type="entry name" value="Znf_PHD-finger"/>
</dbReference>
<protein>
    <recommendedName>
        <fullName evidence="7">DDT domain-containing protein</fullName>
    </recommendedName>
</protein>
<dbReference type="EMBL" id="JAAAIN010001344">
    <property type="protein sequence ID" value="KAG0304024.1"/>
    <property type="molecule type" value="Genomic_DNA"/>
</dbReference>
<feature type="domain" description="DDT" evidence="7">
    <location>
        <begin position="14"/>
        <end position="74"/>
    </location>
</feature>
<feature type="region of interest" description="Disordered" evidence="6">
    <location>
        <begin position="171"/>
        <end position="228"/>
    </location>
</feature>
<dbReference type="SMART" id="SM00249">
    <property type="entry name" value="PHD"/>
    <property type="match status" value="1"/>
</dbReference>
<name>A0A9P6QYJ7_9FUNG</name>
<dbReference type="Pfam" id="PF00628">
    <property type="entry name" value="PHD"/>
    <property type="match status" value="1"/>
</dbReference>
<dbReference type="InterPro" id="IPR011011">
    <property type="entry name" value="Znf_FYVE_PHD"/>
</dbReference>
<keyword evidence="9" id="KW-1185">Reference proteome</keyword>
<evidence type="ECO:0000259" key="7">
    <source>
        <dbReference type="PROSITE" id="PS50827"/>
    </source>
</evidence>
<dbReference type="InterPro" id="IPR013083">
    <property type="entry name" value="Znf_RING/FYVE/PHD"/>
</dbReference>
<dbReference type="Gene3D" id="3.30.40.10">
    <property type="entry name" value="Zinc/RING finger domain, C3HC4 (zinc finger)"/>
    <property type="match status" value="1"/>
</dbReference>
<dbReference type="InterPro" id="IPR001965">
    <property type="entry name" value="Znf_PHD"/>
</dbReference>
<dbReference type="GO" id="GO:0006355">
    <property type="term" value="P:regulation of DNA-templated transcription"/>
    <property type="evidence" value="ECO:0007669"/>
    <property type="project" value="InterPro"/>
</dbReference>
<dbReference type="InterPro" id="IPR018501">
    <property type="entry name" value="DDT_dom"/>
</dbReference>
<feature type="compositionally biased region" description="Polar residues" evidence="6">
    <location>
        <begin position="595"/>
        <end position="610"/>
    </location>
</feature>
<feature type="compositionally biased region" description="Basic and acidic residues" evidence="6">
    <location>
        <begin position="392"/>
        <end position="406"/>
    </location>
</feature>
<evidence type="ECO:0000313" key="8">
    <source>
        <dbReference type="EMBL" id="KAG0304024.1"/>
    </source>
</evidence>
<dbReference type="GO" id="GO:0008270">
    <property type="term" value="F:zinc ion binding"/>
    <property type="evidence" value="ECO:0007669"/>
    <property type="project" value="UniProtKB-KW"/>
</dbReference>
<keyword evidence="3" id="KW-0863">Zinc-finger</keyword>
<feature type="region of interest" description="Disordered" evidence="6">
    <location>
        <begin position="487"/>
        <end position="708"/>
    </location>
</feature>
<evidence type="ECO:0000256" key="2">
    <source>
        <dbReference type="ARBA" id="ARBA00022723"/>
    </source>
</evidence>
<dbReference type="SUPFAM" id="SSF57903">
    <property type="entry name" value="FYVE/PHD zinc finger"/>
    <property type="match status" value="1"/>
</dbReference>
<reference evidence="8" key="1">
    <citation type="journal article" date="2020" name="Fungal Divers.">
        <title>Resolving the Mortierellaceae phylogeny through synthesis of multi-gene phylogenetics and phylogenomics.</title>
        <authorList>
            <person name="Vandepol N."/>
            <person name="Liber J."/>
            <person name="Desiro A."/>
            <person name="Na H."/>
            <person name="Kennedy M."/>
            <person name="Barry K."/>
            <person name="Grigoriev I.V."/>
            <person name="Miller A.N."/>
            <person name="O'Donnell K."/>
            <person name="Stajich J.E."/>
            <person name="Bonito G."/>
        </authorList>
    </citation>
    <scope>NUCLEOTIDE SEQUENCE</scope>
    <source>
        <strain evidence="8">NVP60</strain>
    </source>
</reference>
<comment type="caution">
    <text evidence="8">The sequence shown here is derived from an EMBL/GenBank/DDBJ whole genome shotgun (WGS) entry which is preliminary data.</text>
</comment>
<dbReference type="AlphaFoldDB" id="A0A9P6QYJ7"/>
<evidence type="ECO:0000256" key="4">
    <source>
        <dbReference type="ARBA" id="ARBA00022833"/>
    </source>
</evidence>
<organism evidence="8 9">
    <name type="scientific">Linnemannia gamsii</name>
    <dbReference type="NCBI Taxonomy" id="64522"/>
    <lineage>
        <taxon>Eukaryota</taxon>
        <taxon>Fungi</taxon>
        <taxon>Fungi incertae sedis</taxon>
        <taxon>Mucoromycota</taxon>
        <taxon>Mortierellomycotina</taxon>
        <taxon>Mortierellomycetes</taxon>
        <taxon>Mortierellales</taxon>
        <taxon>Mortierellaceae</taxon>
        <taxon>Linnemannia</taxon>
    </lineage>
</organism>
<dbReference type="InterPro" id="IPR028938">
    <property type="entry name" value="Rsf1-like"/>
</dbReference>
<keyword evidence="4" id="KW-0862">Zinc</keyword>
<feature type="compositionally biased region" description="Polar residues" evidence="6">
    <location>
        <begin position="548"/>
        <end position="560"/>
    </location>
</feature>
<proteinExistence type="predicted"/>
<feature type="compositionally biased region" description="Basic and acidic residues" evidence="6">
    <location>
        <begin position="507"/>
        <end position="541"/>
    </location>
</feature>
<sequence length="708" mass="82741">MNVDPEYHAKLLELRSLKDFAAVCQFIHMFHPAFALDDFDTEQLEQALVDPQQTPYLIDLQARMLRALTQERRISFDNWFKYAQKEFEKRAQDQNPWLEEDAVNYDYFSLQTKLFILSCLCEWQLDDPEQFRANFKEEDEVAIEWRVDPLGHDANDRTYWLFDDNRLYRENPPVKANNKKAKQTSTKAALQKSAPDNRRGTRRSTRGQKIEESEPEPEFETPPITPGVQWEPVCITQQEWEEFASLFRRSKHPDEKALHNLVNDDILPKVLGDFKEKEKKRETLEAIANRKRSSRIVIREFEVQEKARLESLRQQEQQAAAELRKQELRERRAERERQLQQHIRDNRLKEREERLKARENAIWEREAKKKQLQQRIAKEREDRKKKRVAGGHKGEHSEDEAGHHQDEEEEEDWVFDCVCGVFGNNLDDGELMIACGKCNVWQHVACLKQEDAQQGKAETDWESIDFTCPRCIIKEKRKAMRKEKKEQKLREEALAGNAAEDAGQELKVPKEPKKTPKEKALKEKGPKENVLKEKVPKDKVKSPKSRSGPLTNGHHPQSSAYVGVPTTYPTQPYPTPGQPHAYQPEASYHRDHHPQAQQPYYNGHPVNNGNPGIAPGHYAYQTAAPQQPHHQYSPPPSSHHSHQQQQSYQQTYQQQPHAGHYDSHTPTPSYQTRIWAGARLHKRPNPVDEEMEGVERPPKMMNHQHQHS</sequence>
<dbReference type="PROSITE" id="PS01359">
    <property type="entry name" value="ZF_PHD_1"/>
    <property type="match status" value="1"/>
</dbReference>